<dbReference type="GO" id="GO:0016020">
    <property type="term" value="C:membrane"/>
    <property type="evidence" value="ECO:0007669"/>
    <property type="project" value="UniProtKB-SubCell"/>
</dbReference>
<keyword evidence="4" id="KW-0449">Lipoprotein</keyword>
<dbReference type="EMBL" id="JABEBT010000152">
    <property type="protein sequence ID" value="KAF7627332.1"/>
    <property type="molecule type" value="Genomic_DNA"/>
</dbReference>
<evidence type="ECO:0000259" key="5">
    <source>
        <dbReference type="Pfam" id="PF07159"/>
    </source>
</evidence>
<keyword evidence="3" id="KW-0472">Membrane</keyword>
<reference evidence="6" key="1">
    <citation type="journal article" date="2020" name="Ecol. Evol.">
        <title>Genome structure and content of the rice root-knot nematode (Meloidogyne graminicola).</title>
        <authorList>
            <person name="Phan N.T."/>
            <person name="Danchin E.G.J."/>
            <person name="Klopp C."/>
            <person name="Perfus-Barbeoch L."/>
            <person name="Kozlowski D.K."/>
            <person name="Koutsovoulos G.D."/>
            <person name="Lopez-Roques C."/>
            <person name="Bouchez O."/>
            <person name="Zahm M."/>
            <person name="Besnard G."/>
            <person name="Bellafiore S."/>
        </authorList>
    </citation>
    <scope>NUCLEOTIDE SEQUENCE</scope>
    <source>
        <strain evidence="6">VN-18</strain>
    </source>
</reference>
<evidence type="ECO:0000313" key="7">
    <source>
        <dbReference type="Proteomes" id="UP000605970"/>
    </source>
</evidence>
<name>A0A8S9ZBS9_9BILA</name>
<dbReference type="GO" id="GO:0030833">
    <property type="term" value="P:regulation of actin filament polymerization"/>
    <property type="evidence" value="ECO:0007669"/>
    <property type="project" value="InterPro"/>
</dbReference>
<comment type="subcellular location">
    <subcellularLocation>
        <location evidence="1">Membrane</location>
        <topology evidence="1">Lipid-anchor</topology>
    </subcellularLocation>
</comment>
<comment type="caution">
    <text evidence="6">The sequence shown here is derived from an EMBL/GenBank/DDBJ whole genome shotgun (WGS) entry which is preliminary data.</text>
</comment>
<protein>
    <recommendedName>
        <fullName evidence="5">CYRIA/CYRIB Rac1 binding domain-containing protein</fullName>
    </recommendedName>
</protein>
<evidence type="ECO:0000256" key="3">
    <source>
        <dbReference type="ARBA" id="ARBA00023136"/>
    </source>
</evidence>
<dbReference type="InterPro" id="IPR039789">
    <property type="entry name" value="CYRI"/>
</dbReference>
<proteinExistence type="inferred from homology"/>
<dbReference type="Pfam" id="PF07159">
    <property type="entry name" value="CYRIA-B_Rac1-bd"/>
    <property type="match status" value="1"/>
</dbReference>
<dbReference type="PANTHER" id="PTHR12422">
    <property type="entry name" value="GH09096P"/>
    <property type="match status" value="1"/>
</dbReference>
<feature type="domain" description="CYRIA/CYRIB Rac1 binding" evidence="5">
    <location>
        <begin position="102"/>
        <end position="375"/>
    </location>
</feature>
<organism evidence="6 7">
    <name type="scientific">Meloidogyne graminicola</name>
    <dbReference type="NCBI Taxonomy" id="189291"/>
    <lineage>
        <taxon>Eukaryota</taxon>
        <taxon>Metazoa</taxon>
        <taxon>Ecdysozoa</taxon>
        <taxon>Nematoda</taxon>
        <taxon>Chromadorea</taxon>
        <taxon>Rhabditida</taxon>
        <taxon>Tylenchina</taxon>
        <taxon>Tylenchomorpha</taxon>
        <taxon>Tylenchoidea</taxon>
        <taxon>Meloidogynidae</taxon>
        <taxon>Meloidogyninae</taxon>
        <taxon>Meloidogyne</taxon>
    </lineage>
</organism>
<dbReference type="AlphaFoldDB" id="A0A8S9ZBS9"/>
<comment type="similarity">
    <text evidence="2">Belongs to the CYRI family.</text>
</comment>
<sequence>MQIQHSTQQQQQQLIKTSKNKCKKQFVGCSFGFCTTLIKFSNGRISNYLVLSIKEPPKCPAIGLFPPLSENKNYIQIIGKQLFNEMKQLINNIELAIIKLEQINTKNNLLKDINNSLEIILINKGMENKKNENNNYLLIEQFVLQVKELFELARKIEKIIPSFFEELCCDCPLVDEEICSEQILSKQFAKILEASIRFDTLKVITPTLQNAFSLFRRMCLLKNEENNIYNLNAPLSDQIALFLSRPSPLFTALVNSTEHFIYRQKCKELATSHLIEAFIVIYNVMKKMFYRLCQNNQEIHLNIDYRKEFLLRSMMGILLITDHIDKNNGGIFIPSNSSFDICNFIELVKMGSTLEETNKILATLRFMSKHFSDLEIPFNYY</sequence>
<keyword evidence="7" id="KW-1185">Reference proteome</keyword>
<gene>
    <name evidence="6" type="ORF">Mgra_00009373</name>
</gene>
<evidence type="ECO:0000256" key="2">
    <source>
        <dbReference type="ARBA" id="ARBA00005778"/>
    </source>
</evidence>
<evidence type="ECO:0000256" key="4">
    <source>
        <dbReference type="ARBA" id="ARBA00023288"/>
    </source>
</evidence>
<dbReference type="OrthoDB" id="60973at2759"/>
<evidence type="ECO:0000256" key="1">
    <source>
        <dbReference type="ARBA" id="ARBA00004635"/>
    </source>
</evidence>
<dbReference type="Proteomes" id="UP000605970">
    <property type="component" value="Unassembled WGS sequence"/>
</dbReference>
<dbReference type="GO" id="GO:0031267">
    <property type="term" value="F:small GTPase binding"/>
    <property type="evidence" value="ECO:0007669"/>
    <property type="project" value="InterPro"/>
</dbReference>
<evidence type="ECO:0000313" key="6">
    <source>
        <dbReference type="EMBL" id="KAF7627332.1"/>
    </source>
</evidence>
<dbReference type="InterPro" id="IPR009828">
    <property type="entry name" value="CYRIA/CYRIB_Rac1-bd"/>
</dbReference>
<accession>A0A8S9ZBS9</accession>